<feature type="transmembrane region" description="Helical" evidence="4">
    <location>
        <begin position="301"/>
        <end position="323"/>
    </location>
</feature>
<evidence type="ECO:0000313" key="6">
    <source>
        <dbReference type="EMBL" id="ABX42078.1"/>
    </source>
</evidence>
<dbReference type="InterPro" id="IPR009057">
    <property type="entry name" value="Homeodomain-like_sf"/>
</dbReference>
<keyword evidence="4" id="KW-0812">Transmembrane</keyword>
<dbReference type="STRING" id="357809.Cphy_1706"/>
<dbReference type="InterPro" id="IPR018060">
    <property type="entry name" value="HTH_AraC"/>
</dbReference>
<dbReference type="KEGG" id="cpy:Cphy_1706"/>
<keyword evidence="4" id="KW-1133">Transmembrane helix</keyword>
<evidence type="ECO:0000259" key="5">
    <source>
        <dbReference type="PROSITE" id="PS01124"/>
    </source>
</evidence>
<dbReference type="InterPro" id="IPR020449">
    <property type="entry name" value="Tscrpt_reg_AraC-type_HTH"/>
</dbReference>
<dbReference type="Proteomes" id="UP000000370">
    <property type="component" value="Chromosome"/>
</dbReference>
<dbReference type="InterPro" id="IPR041522">
    <property type="entry name" value="CdaR_GGDEF"/>
</dbReference>
<keyword evidence="2" id="KW-0238">DNA-binding</keyword>
<evidence type="ECO:0000256" key="2">
    <source>
        <dbReference type="ARBA" id="ARBA00023125"/>
    </source>
</evidence>
<keyword evidence="7" id="KW-1185">Reference proteome</keyword>
<dbReference type="RefSeq" id="WP_012199732.1">
    <property type="nucleotide sequence ID" value="NC_010001.1"/>
</dbReference>
<dbReference type="GO" id="GO:0043565">
    <property type="term" value="F:sequence-specific DNA binding"/>
    <property type="evidence" value="ECO:0007669"/>
    <property type="project" value="InterPro"/>
</dbReference>
<proteinExistence type="predicted"/>
<dbReference type="SUPFAM" id="SSF46689">
    <property type="entry name" value="Homeodomain-like"/>
    <property type="match status" value="1"/>
</dbReference>
<dbReference type="OrthoDB" id="9772063at2"/>
<evidence type="ECO:0000313" key="7">
    <source>
        <dbReference type="Proteomes" id="UP000000370"/>
    </source>
</evidence>
<dbReference type="AlphaFoldDB" id="A9KRK4"/>
<dbReference type="Gene3D" id="1.10.10.60">
    <property type="entry name" value="Homeodomain-like"/>
    <property type="match status" value="2"/>
</dbReference>
<dbReference type="PANTHER" id="PTHR47893:SF1">
    <property type="entry name" value="REGULATORY PROTEIN PCHR"/>
    <property type="match status" value="1"/>
</dbReference>
<dbReference type="PANTHER" id="PTHR47893">
    <property type="entry name" value="REGULATORY PROTEIN PCHR"/>
    <property type="match status" value="1"/>
</dbReference>
<dbReference type="EMBL" id="CP000885">
    <property type="protein sequence ID" value="ABX42078.1"/>
    <property type="molecule type" value="Genomic_DNA"/>
</dbReference>
<dbReference type="HOGENOM" id="CLU_019175_0_0_9"/>
<feature type="transmembrane region" description="Helical" evidence="4">
    <location>
        <begin position="17"/>
        <end position="40"/>
    </location>
</feature>
<keyword evidence="4" id="KW-0472">Membrane</keyword>
<feature type="domain" description="HTH araC/xylS-type" evidence="5">
    <location>
        <begin position="673"/>
        <end position="772"/>
    </location>
</feature>
<dbReference type="Pfam" id="PF12833">
    <property type="entry name" value="HTH_18"/>
    <property type="match status" value="1"/>
</dbReference>
<evidence type="ECO:0000256" key="3">
    <source>
        <dbReference type="ARBA" id="ARBA00023163"/>
    </source>
</evidence>
<evidence type="ECO:0000256" key="1">
    <source>
        <dbReference type="ARBA" id="ARBA00023015"/>
    </source>
</evidence>
<accession>A9KRK4</accession>
<gene>
    <name evidence="6" type="ordered locus">Cphy_1706</name>
</gene>
<organism evidence="6 7">
    <name type="scientific">Lachnoclostridium phytofermentans (strain ATCC 700394 / DSM 18823 / ISDg)</name>
    <name type="common">Clostridium phytofermentans</name>
    <dbReference type="NCBI Taxonomy" id="357809"/>
    <lineage>
        <taxon>Bacteria</taxon>
        <taxon>Bacillati</taxon>
        <taxon>Bacillota</taxon>
        <taxon>Clostridia</taxon>
        <taxon>Lachnospirales</taxon>
        <taxon>Lachnospiraceae</taxon>
    </lineage>
</organism>
<evidence type="ECO:0000256" key="4">
    <source>
        <dbReference type="SAM" id="Phobius"/>
    </source>
</evidence>
<reference evidence="7" key="1">
    <citation type="submission" date="2007-11" db="EMBL/GenBank/DDBJ databases">
        <title>Complete genome sequence of Clostridium phytofermentans ISDg.</title>
        <authorList>
            <person name="Leschine S.B."/>
            <person name="Warnick T.A."/>
            <person name="Blanchard J.L."/>
            <person name="Schnell D.J."/>
            <person name="Petit E.L."/>
            <person name="LaTouf W.G."/>
            <person name="Copeland A."/>
            <person name="Lucas S."/>
            <person name="Lapidus A."/>
            <person name="Barry K."/>
            <person name="Glavina del Rio T."/>
            <person name="Dalin E."/>
            <person name="Tice H."/>
            <person name="Pitluck S."/>
            <person name="Kiss H."/>
            <person name="Brettin T."/>
            <person name="Bruce D."/>
            <person name="Detter J.C."/>
            <person name="Han C."/>
            <person name="Kuske C."/>
            <person name="Schmutz J."/>
            <person name="Larimer F."/>
            <person name="Land M."/>
            <person name="Hauser L."/>
            <person name="Kyrpides N."/>
            <person name="Kim E.A."/>
            <person name="Richardson P."/>
        </authorList>
    </citation>
    <scope>NUCLEOTIDE SEQUENCE [LARGE SCALE GENOMIC DNA]</scope>
    <source>
        <strain evidence="7">ATCC 700394 / DSM 18823 / ISDg</strain>
    </source>
</reference>
<dbReference type="GO" id="GO:0003700">
    <property type="term" value="F:DNA-binding transcription factor activity"/>
    <property type="evidence" value="ECO:0007669"/>
    <property type="project" value="InterPro"/>
</dbReference>
<dbReference type="PRINTS" id="PR00032">
    <property type="entry name" value="HTHARAC"/>
</dbReference>
<keyword evidence="1" id="KW-0805">Transcription regulation</keyword>
<dbReference type="Gene3D" id="3.30.450.20">
    <property type="entry name" value="PAS domain"/>
    <property type="match status" value="1"/>
</dbReference>
<name>A9KRK4_LACP7</name>
<keyword evidence="3" id="KW-0804">Transcription</keyword>
<dbReference type="InterPro" id="IPR053142">
    <property type="entry name" value="PchR_regulatory_protein"/>
</dbReference>
<dbReference type="SMART" id="SM00342">
    <property type="entry name" value="HTH_ARAC"/>
    <property type="match status" value="1"/>
</dbReference>
<sequence length="778" mass="91335" precursor="true">MENTNQNFKNNSFFKKVLFSIITLIIIIILTYATVTYIGMKKTILDVKNSANMNELAQANSTINYLFEMTKNLALYIYQDEDLVKLLHIEDKEFLNSLDYIKLRTKLNTYTHTFEFSDSIIIYNSKLDLITSTEYSIQNYDKPLANAIKKYINNDMKEYAEFAILDYLEEDGKKNTAFLFGLKDWKFITPDNQTTIGILIKPEWLFDNLEIINKADANQEKEIFILDNKGELYSSDAKLVKDESLNELKNIVMNQPQNSDYFDVYIHNVKYKATYIKNEMCKWKIISIQPYNVFMSQLYKITGIFIAITFTIILIALGLAFIFTKHIYVPVNKVVKQFIHKNKNISNDLKIEDELGFIVKSYENAVSQISIQQSDLKSSKKYIRSYWIKRLLMESKMLSLEELKKNDVEELLNVNLLEEFIIIILNIDENGEFNRHTIENQRIYRYAIENISQEVIGESFPCNIVDMGEENLVVLVSLKDTKGVVAQIEECVRKIQQTVVTYYEFSLSAAISDKIENYSDISKSYKKALHLLSYKLIYGNECMIKESMLEEIFESNKEMFILQKEQKLEGLFISDKEELFRTEINEIFETIKNMKYSEIMSSINYLSFLFYKIIKINFPMQFNEQIKQMNILNKNIFNSASLEEIKEIFIEIYINIHKNPQENISTTNNMLVSTIIQIIEENYKDPNLSQEWIASTLKLSYSNVGKVFKLVEKVSIAEYVNKVRLKYACELLENTNYSINDIFNSVGFVNQSYFFTLFKKYFGCTPKQYQLQKKFKQF</sequence>
<dbReference type="Pfam" id="PF17853">
    <property type="entry name" value="GGDEF_2"/>
    <property type="match status" value="1"/>
</dbReference>
<dbReference type="eggNOG" id="COG2207">
    <property type="taxonomic scope" value="Bacteria"/>
</dbReference>
<protein>
    <submittedName>
        <fullName evidence="6">Transcriptional regulator, AraC family</fullName>
    </submittedName>
</protein>
<dbReference type="PROSITE" id="PS01124">
    <property type="entry name" value="HTH_ARAC_FAMILY_2"/>
    <property type="match status" value="1"/>
</dbReference>